<evidence type="ECO:0000256" key="1">
    <source>
        <dbReference type="ARBA" id="ARBA00004751"/>
    </source>
</evidence>
<dbReference type="FunFam" id="1.10.230.10:FF:000003">
    <property type="entry name" value="Citrate synthase"/>
    <property type="match status" value="1"/>
</dbReference>
<protein>
    <recommendedName>
        <fullName evidence="3">citrate synthase (unknown stereospecificity)</fullName>
        <ecNumber evidence="3">2.3.3.16</ecNumber>
    </recommendedName>
</protein>
<dbReference type="InterPro" id="IPR019810">
    <property type="entry name" value="Citrate_synthase_AS"/>
</dbReference>
<dbReference type="Pfam" id="PF00285">
    <property type="entry name" value="Citrate_synt"/>
    <property type="match status" value="2"/>
</dbReference>
<dbReference type="EC" id="2.3.3.16" evidence="3"/>
<keyword evidence="4" id="KW-0816">Tricarboxylic acid cycle</keyword>
<dbReference type="Gene3D" id="1.10.580.10">
    <property type="entry name" value="Citrate Synthase, domain 1"/>
    <property type="match status" value="2"/>
</dbReference>
<dbReference type="InterPro" id="IPR002020">
    <property type="entry name" value="Citrate_synthase"/>
</dbReference>
<proteinExistence type="inferred from homology"/>
<dbReference type="PRINTS" id="PR00143">
    <property type="entry name" value="CITRTSNTHASE"/>
</dbReference>
<evidence type="ECO:0000256" key="5">
    <source>
        <dbReference type="ARBA" id="ARBA00022679"/>
    </source>
</evidence>
<dbReference type="STRING" id="937773.SPSINT_1453"/>
<evidence type="ECO:0000256" key="2">
    <source>
        <dbReference type="ARBA" id="ARBA00010566"/>
    </source>
</evidence>
<evidence type="ECO:0000313" key="8">
    <source>
        <dbReference type="EMBL" id="PWZ99513.1"/>
    </source>
</evidence>
<comment type="pathway">
    <text evidence="1">Carbohydrate metabolism; tricarboxylic acid cycle; isocitrate from oxaloacetate: step 1/2.</text>
</comment>
<comment type="catalytic activity">
    <reaction evidence="6">
        <text>oxaloacetate + acetyl-CoA + H2O = citrate + CoA + H(+)</text>
        <dbReference type="Rhea" id="RHEA:16845"/>
        <dbReference type="ChEBI" id="CHEBI:15377"/>
        <dbReference type="ChEBI" id="CHEBI:15378"/>
        <dbReference type="ChEBI" id="CHEBI:16452"/>
        <dbReference type="ChEBI" id="CHEBI:16947"/>
        <dbReference type="ChEBI" id="CHEBI:57287"/>
        <dbReference type="ChEBI" id="CHEBI:57288"/>
        <dbReference type="EC" id="2.3.3.16"/>
    </reaction>
</comment>
<dbReference type="Gene3D" id="1.10.230.10">
    <property type="entry name" value="Cytochrome P450-Terp, domain 2"/>
    <property type="match status" value="1"/>
</dbReference>
<dbReference type="GO" id="GO:0006099">
    <property type="term" value="P:tricarboxylic acid cycle"/>
    <property type="evidence" value="ECO:0007669"/>
    <property type="project" value="UniProtKB-UniPathway"/>
</dbReference>
<comment type="caution">
    <text evidence="8">The sequence shown here is derived from an EMBL/GenBank/DDBJ whole genome shotgun (WGS) entry which is preliminary data.</text>
</comment>
<evidence type="ECO:0000256" key="4">
    <source>
        <dbReference type="ARBA" id="ARBA00022532"/>
    </source>
</evidence>
<dbReference type="EMBL" id="QEIV01000168">
    <property type="protein sequence ID" value="PWZ99513.1"/>
    <property type="molecule type" value="Genomic_DNA"/>
</dbReference>
<dbReference type="PANTHER" id="PTHR11739">
    <property type="entry name" value="CITRATE SYNTHASE"/>
    <property type="match status" value="1"/>
</dbReference>
<evidence type="ECO:0000256" key="7">
    <source>
        <dbReference type="RuleBase" id="RU003406"/>
    </source>
</evidence>
<reference evidence="8 9" key="1">
    <citation type="journal article" date="2018" name="Vet. Microbiol.">
        <title>Clonal diversity and geographic distribution of methicillin-resistant Staphylococcus pseudintermedius from Australian animals: Discovery of novel sequence types.</title>
        <authorList>
            <person name="Worthing K.A."/>
            <person name="Abraham S."/>
            <person name="Coombs G.W."/>
            <person name="Pang S."/>
            <person name="Saputra S."/>
            <person name="Jordan D."/>
            <person name="Trott D.J."/>
            <person name="Norris J.M."/>
        </authorList>
    </citation>
    <scope>NUCLEOTIDE SEQUENCE [LARGE SCALE GENOMIC DNA]</scope>
    <source>
        <strain evidence="8 9">ST71 3</strain>
    </source>
</reference>
<dbReference type="PANTHER" id="PTHR11739:SF4">
    <property type="entry name" value="CITRATE SYNTHASE, PEROXISOMAL"/>
    <property type="match status" value="1"/>
</dbReference>
<dbReference type="GO" id="GO:0005829">
    <property type="term" value="C:cytosol"/>
    <property type="evidence" value="ECO:0007669"/>
    <property type="project" value="TreeGrafter"/>
</dbReference>
<dbReference type="AlphaFoldDB" id="A0A317ZCY7"/>
<evidence type="ECO:0000256" key="3">
    <source>
        <dbReference type="ARBA" id="ARBA00012972"/>
    </source>
</evidence>
<accession>A0A317ZCY7</accession>
<comment type="similarity">
    <text evidence="2 7">Belongs to the citrate synthase family.</text>
</comment>
<sequence length="306" mass="34036">MQAKIASLVASFARVREGKEPVKPDPALSYAANFLYMLRGEKPTDVEVEALQERAIRIQAKIASLVASFARVREGKEPVKPDPALSYAANFLYMLRGEKPTDVEVEGFNKALILHADHELNASAFTARCAVSSLSDMYSGVTAAVSSLKGPLHGGANERVMQMLTEIGSVDNVEGYLQKAFANKDKVMGFGHRVYKNGDPRAKYLKEMSQKITNETGQSELFDVSVKIAEIMKEEKGLLPNVDFYSATVYHSMGIDHDLFTPIFAVSRTSGWTAHILEQLRDNRIMRPRATYIGDVNRKYVPIEER</sequence>
<evidence type="ECO:0000313" key="9">
    <source>
        <dbReference type="Proteomes" id="UP000246351"/>
    </source>
</evidence>
<dbReference type="PROSITE" id="PS00480">
    <property type="entry name" value="CITRATE_SYNTHASE"/>
    <property type="match status" value="1"/>
</dbReference>
<keyword evidence="5 7" id="KW-0808">Transferase</keyword>
<dbReference type="UniPathway" id="UPA00223"/>
<gene>
    <name evidence="8" type="ORF">DD924_02250</name>
</gene>
<name>A0A317ZCY7_STAPS</name>
<organism evidence="8 9">
    <name type="scientific">Staphylococcus pseudintermedius</name>
    <dbReference type="NCBI Taxonomy" id="283734"/>
    <lineage>
        <taxon>Bacteria</taxon>
        <taxon>Bacillati</taxon>
        <taxon>Bacillota</taxon>
        <taxon>Bacilli</taxon>
        <taxon>Bacillales</taxon>
        <taxon>Staphylococcaceae</taxon>
        <taxon>Staphylococcus</taxon>
        <taxon>Staphylococcus intermedius group</taxon>
    </lineage>
</organism>
<dbReference type="GO" id="GO:0005975">
    <property type="term" value="P:carbohydrate metabolic process"/>
    <property type="evidence" value="ECO:0007669"/>
    <property type="project" value="TreeGrafter"/>
</dbReference>
<dbReference type="InterPro" id="IPR016143">
    <property type="entry name" value="Citrate_synth-like_sm_a-sub"/>
</dbReference>
<dbReference type="Proteomes" id="UP000246351">
    <property type="component" value="Unassembled WGS sequence"/>
</dbReference>
<dbReference type="InterPro" id="IPR016142">
    <property type="entry name" value="Citrate_synth-like_lrg_a-sub"/>
</dbReference>
<evidence type="ECO:0000256" key="6">
    <source>
        <dbReference type="ARBA" id="ARBA00049288"/>
    </source>
</evidence>
<dbReference type="SUPFAM" id="SSF48256">
    <property type="entry name" value="Citrate synthase"/>
    <property type="match status" value="2"/>
</dbReference>
<dbReference type="InterPro" id="IPR036969">
    <property type="entry name" value="Citrate_synthase_sf"/>
</dbReference>
<dbReference type="GO" id="GO:0036440">
    <property type="term" value="F:citrate synthase activity"/>
    <property type="evidence" value="ECO:0007669"/>
    <property type="project" value="UniProtKB-EC"/>
</dbReference>